<feature type="compositionally biased region" description="Polar residues" evidence="1">
    <location>
        <begin position="60"/>
        <end position="75"/>
    </location>
</feature>
<accession>A0A653BTK1</accession>
<protein>
    <submittedName>
        <fullName evidence="2">Uncharacterized protein</fullName>
    </submittedName>
</protein>
<feature type="compositionally biased region" description="Acidic residues" evidence="1">
    <location>
        <begin position="77"/>
        <end position="86"/>
    </location>
</feature>
<dbReference type="Proteomes" id="UP000410492">
    <property type="component" value="Unassembled WGS sequence"/>
</dbReference>
<name>A0A653BTK1_CALMS</name>
<proteinExistence type="predicted"/>
<evidence type="ECO:0000256" key="1">
    <source>
        <dbReference type="SAM" id="MobiDB-lite"/>
    </source>
</evidence>
<feature type="region of interest" description="Disordered" evidence="1">
    <location>
        <begin position="1"/>
        <end position="22"/>
    </location>
</feature>
<gene>
    <name evidence="2" type="ORF">CALMAC_LOCUS3244</name>
</gene>
<keyword evidence="3" id="KW-1185">Reference proteome</keyword>
<reference evidence="2 3" key="1">
    <citation type="submission" date="2019-01" db="EMBL/GenBank/DDBJ databases">
        <authorList>
            <person name="Sayadi A."/>
        </authorList>
    </citation>
    <scope>NUCLEOTIDE SEQUENCE [LARGE SCALE GENOMIC DNA]</scope>
</reference>
<sequence length="294" mass="33350">MPKRSLDRDAQDPNAVESEVGSVCKKVKEMLTRIALRRKAEKGTLQEIPEGPSDRDKSPSDATNNDLTDENQNSVEEGCDEETSCDTDWLETLDIPPLVAEVKEVDPISSSVSQWKQWFKYGTPAKRRRALKYKYEYLEGLGVPKMNSAVIRVLPRQMMSKDRSIATYHAALGKALTALKLAMVTAVNRQTDTAGSDLLQERFDDVACYMIDIMRRNVSARRKLVLCYGGIRQEAKRLLARSEVDSFLFGTRLPEHLRRNGIDVKNIGYQNFGEANYAMPEFNCYFTPQPVRML</sequence>
<evidence type="ECO:0000313" key="3">
    <source>
        <dbReference type="Proteomes" id="UP000410492"/>
    </source>
</evidence>
<organism evidence="2 3">
    <name type="scientific">Callosobruchus maculatus</name>
    <name type="common">Southern cowpea weevil</name>
    <name type="synonym">Pulse bruchid</name>
    <dbReference type="NCBI Taxonomy" id="64391"/>
    <lineage>
        <taxon>Eukaryota</taxon>
        <taxon>Metazoa</taxon>
        <taxon>Ecdysozoa</taxon>
        <taxon>Arthropoda</taxon>
        <taxon>Hexapoda</taxon>
        <taxon>Insecta</taxon>
        <taxon>Pterygota</taxon>
        <taxon>Neoptera</taxon>
        <taxon>Endopterygota</taxon>
        <taxon>Coleoptera</taxon>
        <taxon>Polyphaga</taxon>
        <taxon>Cucujiformia</taxon>
        <taxon>Chrysomeloidea</taxon>
        <taxon>Chrysomelidae</taxon>
        <taxon>Bruchinae</taxon>
        <taxon>Bruchini</taxon>
        <taxon>Callosobruchus</taxon>
    </lineage>
</organism>
<feature type="compositionally biased region" description="Basic and acidic residues" evidence="1">
    <location>
        <begin position="1"/>
        <end position="11"/>
    </location>
</feature>
<dbReference type="EMBL" id="CAACVG010004297">
    <property type="protein sequence ID" value="VEN38307.1"/>
    <property type="molecule type" value="Genomic_DNA"/>
</dbReference>
<feature type="region of interest" description="Disordered" evidence="1">
    <location>
        <begin position="38"/>
        <end position="86"/>
    </location>
</feature>
<evidence type="ECO:0000313" key="2">
    <source>
        <dbReference type="EMBL" id="VEN38307.1"/>
    </source>
</evidence>
<dbReference type="AlphaFoldDB" id="A0A653BTK1"/>